<organism evidence="2 3">
    <name type="scientific">Pavo cristatus</name>
    <name type="common">Indian peafowl</name>
    <name type="synonym">Blue peafowl</name>
    <dbReference type="NCBI Taxonomy" id="9049"/>
    <lineage>
        <taxon>Eukaryota</taxon>
        <taxon>Metazoa</taxon>
        <taxon>Chordata</taxon>
        <taxon>Craniata</taxon>
        <taxon>Vertebrata</taxon>
        <taxon>Euteleostomi</taxon>
        <taxon>Archelosauria</taxon>
        <taxon>Archosauria</taxon>
        <taxon>Dinosauria</taxon>
        <taxon>Saurischia</taxon>
        <taxon>Theropoda</taxon>
        <taxon>Coelurosauria</taxon>
        <taxon>Aves</taxon>
        <taxon>Neognathae</taxon>
        <taxon>Galloanserae</taxon>
        <taxon>Galliformes</taxon>
        <taxon>Phasianidae</taxon>
        <taxon>Phasianinae</taxon>
        <taxon>Pavo</taxon>
    </lineage>
</organism>
<evidence type="ECO:0000313" key="3">
    <source>
        <dbReference type="Proteomes" id="UP000694428"/>
    </source>
</evidence>
<proteinExistence type="predicted"/>
<dbReference type="Proteomes" id="UP000694428">
    <property type="component" value="Unplaced"/>
</dbReference>
<reference evidence="2" key="2">
    <citation type="submission" date="2025-09" db="UniProtKB">
        <authorList>
            <consortium name="Ensembl"/>
        </authorList>
    </citation>
    <scope>IDENTIFICATION</scope>
</reference>
<dbReference type="AlphaFoldDB" id="A0A8C9FU12"/>
<protein>
    <submittedName>
        <fullName evidence="2">Uncharacterized protein</fullName>
    </submittedName>
</protein>
<evidence type="ECO:0000256" key="1">
    <source>
        <dbReference type="SAM" id="MobiDB-lite"/>
    </source>
</evidence>
<sequence>MTILMPPCSYVYRCCSKNKQSVLGAGKESTATPSHRDASLNKPSRCSSSLTISPLVLQGLQEA</sequence>
<feature type="region of interest" description="Disordered" evidence="1">
    <location>
        <begin position="23"/>
        <end position="47"/>
    </location>
</feature>
<reference evidence="2" key="1">
    <citation type="submission" date="2025-08" db="UniProtKB">
        <authorList>
            <consortium name="Ensembl"/>
        </authorList>
    </citation>
    <scope>IDENTIFICATION</scope>
</reference>
<dbReference type="Ensembl" id="ENSPSTT00000021834.1">
    <property type="protein sequence ID" value="ENSPSTP00000020816.1"/>
    <property type="gene ID" value="ENSPSTG00000015125.1"/>
</dbReference>
<keyword evidence="3" id="KW-1185">Reference proteome</keyword>
<evidence type="ECO:0000313" key="2">
    <source>
        <dbReference type="Ensembl" id="ENSPSTP00000020816.1"/>
    </source>
</evidence>
<accession>A0A8C9FU12</accession>
<name>A0A8C9FU12_PAVCR</name>